<dbReference type="InterPro" id="IPR051294">
    <property type="entry name" value="HORMA_MeioticProgression"/>
</dbReference>
<dbReference type="PANTHER" id="PTHR48225:SF7">
    <property type="entry name" value="MEIOSIS-SPECIFIC PROTEIN HOP1"/>
    <property type="match status" value="1"/>
</dbReference>
<dbReference type="OrthoDB" id="1928087at2759"/>
<dbReference type="InterPro" id="IPR003511">
    <property type="entry name" value="HORMA_dom"/>
</dbReference>
<organism evidence="8 9">
    <name type="scientific">Coniosporium apollinis (strain CBS 100218)</name>
    <name type="common">Rock-inhabiting black yeast</name>
    <dbReference type="NCBI Taxonomy" id="1168221"/>
    <lineage>
        <taxon>Eukaryota</taxon>
        <taxon>Fungi</taxon>
        <taxon>Dikarya</taxon>
        <taxon>Ascomycota</taxon>
        <taxon>Pezizomycotina</taxon>
        <taxon>Dothideomycetes</taxon>
        <taxon>Dothideomycetes incertae sedis</taxon>
        <taxon>Coniosporium</taxon>
    </lineage>
</organism>
<name>R7YYD5_CONA1</name>
<feature type="region of interest" description="Disordered" evidence="6">
    <location>
        <begin position="746"/>
        <end position="854"/>
    </location>
</feature>
<dbReference type="PANTHER" id="PTHR48225">
    <property type="entry name" value="HORMA DOMAIN-CONTAINING PROTEIN 1"/>
    <property type="match status" value="1"/>
</dbReference>
<dbReference type="OMA" id="CMGYHSA"/>
<evidence type="ECO:0000256" key="3">
    <source>
        <dbReference type="ARBA" id="ARBA00022454"/>
    </source>
</evidence>
<feature type="region of interest" description="Disordered" evidence="6">
    <location>
        <begin position="328"/>
        <end position="361"/>
    </location>
</feature>
<evidence type="ECO:0000259" key="7">
    <source>
        <dbReference type="PROSITE" id="PS50815"/>
    </source>
</evidence>
<dbReference type="GO" id="GO:0007130">
    <property type="term" value="P:synaptonemal complex assembly"/>
    <property type="evidence" value="ECO:0007669"/>
    <property type="project" value="TreeGrafter"/>
</dbReference>
<dbReference type="RefSeq" id="XP_007782116.1">
    <property type="nucleotide sequence ID" value="XM_007783926.1"/>
</dbReference>
<dbReference type="GO" id="GO:0005694">
    <property type="term" value="C:chromosome"/>
    <property type="evidence" value="ECO:0007669"/>
    <property type="project" value="UniProtKB-SubCell"/>
</dbReference>
<feature type="region of interest" description="Disordered" evidence="6">
    <location>
        <begin position="373"/>
        <end position="399"/>
    </location>
</feature>
<reference evidence="9" key="1">
    <citation type="submission" date="2012-06" db="EMBL/GenBank/DDBJ databases">
        <title>The genome sequence of Coniosporium apollinis CBS 100218.</title>
        <authorList>
            <consortium name="The Broad Institute Genome Sequencing Platform"/>
            <person name="Cuomo C."/>
            <person name="Gorbushina A."/>
            <person name="Noack S."/>
            <person name="Walker B."/>
            <person name="Young S.K."/>
            <person name="Zeng Q."/>
            <person name="Gargeya S."/>
            <person name="Fitzgerald M."/>
            <person name="Haas B."/>
            <person name="Abouelleil A."/>
            <person name="Alvarado L."/>
            <person name="Arachchi H.M."/>
            <person name="Berlin A.M."/>
            <person name="Chapman S.B."/>
            <person name="Goldberg J."/>
            <person name="Griggs A."/>
            <person name="Gujja S."/>
            <person name="Hansen M."/>
            <person name="Howarth C."/>
            <person name="Imamovic A."/>
            <person name="Larimer J."/>
            <person name="McCowan C."/>
            <person name="Montmayeur A."/>
            <person name="Murphy C."/>
            <person name="Neiman D."/>
            <person name="Pearson M."/>
            <person name="Priest M."/>
            <person name="Roberts A."/>
            <person name="Saif S."/>
            <person name="Shea T."/>
            <person name="Sisk P."/>
            <person name="Sykes S."/>
            <person name="Wortman J."/>
            <person name="Nusbaum C."/>
            <person name="Birren B."/>
        </authorList>
    </citation>
    <scope>NUCLEOTIDE SEQUENCE [LARGE SCALE GENOMIC DNA]</scope>
    <source>
        <strain evidence="9">CBS 100218</strain>
    </source>
</reference>
<protein>
    <recommendedName>
        <fullName evidence="7">HORMA domain-containing protein</fullName>
    </recommendedName>
</protein>
<dbReference type="EMBL" id="JH767583">
    <property type="protein sequence ID" value="EON66799.1"/>
    <property type="molecule type" value="Genomic_DNA"/>
</dbReference>
<keyword evidence="4" id="KW-0539">Nucleus</keyword>
<dbReference type="InterPro" id="IPR036570">
    <property type="entry name" value="HORMA_dom_sf"/>
</dbReference>
<sequence length="873" mass="97392">MARGRSQATKVRPKPGSSTTTAVKAKPSHAVTEEPAQALQTASAQLIEQKQSTEVVQTLLHGSLSCLSYLRNLFPEKCFDDLVYETSNTHLPYEDYTTGRRLSPPKKDKQLTRTTMKVLQKGRSEAVDKFLAWLEDGAFDALKRNVLRAIQLNIFEQVDKPNDVVETYTFTFDYVKSADKFITLASLEMQGPREQSVTVFSASHALQMFIRRVIALCGTLPDLPERRYLTMHLFYTDDCDPEYEPPGFEASQNTQIRFPDNGAWQKTTQSCGTMDAGFHTASLKVSHLQYTQDVLNGEGTPPSEIPSGLPYMAAAFREDDIEIVRLAETTNDRPLVPQSDTAGGQSMDAQASQGISTADTTMPAEQLSRILLRSGEKATNGHSMITGDAEESRDRDAGNPMDLDAVPEETQDVTAVQHDVPIGKISDNQLETQLLDVPAETALASGSQQTTQVLDEDWQAKDFFQKILEPSMPSQTESLEETQPAEYSGNPRQQFREIAEQMSMLQLSQRKIEELDSRKLQLSTAARGRTRSTRSITNPTDDHQGDIVDCQCGWNEEEDDMVNCGFCNTWQHLHCYGYLGSDDPRVPDIHACYRCLLQEKEAPLLRELQDLALLRKGVHIIQVDGYFNDRKLSEALHCDLQTASRVLRHLQKAGYIIPHPGYTKKSYKSTGKPTHHLVSAGPDFSRMMKEYFDPRTKIAHHFELPQDEFPMTAQTTQFPAPLADLKPAQTPIEAVEVEQHAQLNTDETQDDVPDFQSSPSAAAALRSKSARQQTPWAANQKTSEAAPSKVSGWTSTHRLLSRQASDGKALQERNADVPSPVWTPKKRVRDDKGMQDEEPFAPVSARTRKRLKSSMTQGIVDIGYVASPSPMPL</sequence>
<evidence type="ECO:0000313" key="9">
    <source>
        <dbReference type="Proteomes" id="UP000016924"/>
    </source>
</evidence>
<dbReference type="Pfam" id="PF20826">
    <property type="entry name" value="PHD_5"/>
    <property type="match status" value="1"/>
</dbReference>
<dbReference type="Pfam" id="PF02301">
    <property type="entry name" value="HORMA"/>
    <property type="match status" value="1"/>
</dbReference>
<evidence type="ECO:0000256" key="6">
    <source>
        <dbReference type="SAM" id="MobiDB-lite"/>
    </source>
</evidence>
<comment type="subcellular location">
    <subcellularLocation>
        <location evidence="2">Chromosome</location>
    </subcellularLocation>
    <subcellularLocation>
        <location evidence="1">Nucleus</location>
    </subcellularLocation>
</comment>
<keyword evidence="3" id="KW-0158">Chromosome</keyword>
<dbReference type="AlphaFoldDB" id="R7YYD5"/>
<dbReference type="STRING" id="1168221.R7YYD5"/>
<keyword evidence="5" id="KW-0469">Meiosis</keyword>
<keyword evidence="9" id="KW-1185">Reference proteome</keyword>
<proteinExistence type="predicted"/>
<dbReference type="SUPFAM" id="SSF56019">
    <property type="entry name" value="The spindle assembly checkpoint protein mad2"/>
    <property type="match status" value="1"/>
</dbReference>
<dbReference type="Gene3D" id="3.30.900.10">
    <property type="entry name" value="HORMA domain"/>
    <property type="match status" value="1"/>
</dbReference>
<dbReference type="GO" id="GO:0051598">
    <property type="term" value="P:meiotic recombination checkpoint signaling"/>
    <property type="evidence" value="ECO:0007669"/>
    <property type="project" value="TreeGrafter"/>
</dbReference>
<gene>
    <name evidence="8" type="ORF">W97_06201</name>
</gene>
<evidence type="ECO:0000256" key="4">
    <source>
        <dbReference type="ARBA" id="ARBA00023242"/>
    </source>
</evidence>
<dbReference type="Proteomes" id="UP000016924">
    <property type="component" value="Unassembled WGS sequence"/>
</dbReference>
<evidence type="ECO:0000256" key="2">
    <source>
        <dbReference type="ARBA" id="ARBA00004286"/>
    </source>
</evidence>
<dbReference type="PROSITE" id="PS50815">
    <property type="entry name" value="HORMA"/>
    <property type="match status" value="1"/>
</dbReference>
<dbReference type="eggNOG" id="KOG1844">
    <property type="taxonomic scope" value="Eukaryota"/>
</dbReference>
<dbReference type="GO" id="GO:0005634">
    <property type="term" value="C:nucleus"/>
    <property type="evidence" value="ECO:0007669"/>
    <property type="project" value="UniProtKB-SubCell"/>
</dbReference>
<dbReference type="InterPro" id="IPR013083">
    <property type="entry name" value="Znf_RING/FYVE/PHD"/>
</dbReference>
<dbReference type="eggNOG" id="KOG4652">
    <property type="taxonomic scope" value="Eukaryota"/>
</dbReference>
<evidence type="ECO:0000256" key="5">
    <source>
        <dbReference type="ARBA" id="ARBA00023254"/>
    </source>
</evidence>
<feature type="compositionally biased region" description="Polar residues" evidence="6">
    <location>
        <begin position="338"/>
        <end position="360"/>
    </location>
</feature>
<feature type="domain" description="HORMA" evidence="7">
    <location>
        <begin position="50"/>
        <end position="285"/>
    </location>
</feature>
<feature type="region of interest" description="Disordered" evidence="6">
    <location>
        <begin position="1"/>
        <end position="35"/>
    </location>
</feature>
<feature type="compositionally biased region" description="Low complexity" evidence="6">
    <location>
        <begin position="757"/>
        <end position="767"/>
    </location>
</feature>
<dbReference type="InterPro" id="IPR011011">
    <property type="entry name" value="Znf_FYVE_PHD"/>
</dbReference>
<evidence type="ECO:0000313" key="8">
    <source>
        <dbReference type="EMBL" id="EON66799.1"/>
    </source>
</evidence>
<dbReference type="SUPFAM" id="SSF57903">
    <property type="entry name" value="FYVE/PHD zinc finger"/>
    <property type="match status" value="1"/>
</dbReference>
<evidence type="ECO:0000256" key="1">
    <source>
        <dbReference type="ARBA" id="ARBA00004123"/>
    </source>
</evidence>
<dbReference type="GeneID" id="19903512"/>
<accession>R7YYD5</accession>
<dbReference type="HOGENOM" id="CLU_014668_0_0_1"/>
<dbReference type="Gene3D" id="3.30.40.10">
    <property type="entry name" value="Zinc/RING finger domain, C3HC4 (zinc finger)"/>
    <property type="match status" value="1"/>
</dbReference>
<feature type="compositionally biased region" description="Polar residues" evidence="6">
    <location>
        <begin position="771"/>
        <end position="804"/>
    </location>
</feature>